<keyword evidence="3" id="KW-1185">Reference proteome</keyword>
<evidence type="ECO:0000256" key="1">
    <source>
        <dbReference type="SAM" id="MobiDB-lite"/>
    </source>
</evidence>
<feature type="compositionally biased region" description="Basic and acidic residues" evidence="1">
    <location>
        <begin position="35"/>
        <end position="54"/>
    </location>
</feature>
<dbReference type="RefSeq" id="WP_336351873.1">
    <property type="nucleotide sequence ID" value="NZ_JAZAQL010000004.1"/>
</dbReference>
<sequence>MSDDDPEYGVTDACPHCDAGPEALYRRAPGFSKPTRGEDADKDWYCRRFEHAFDTQRGPNANTPAASTMGASPIGSSNPHSAPSPARTPDDSLHSMDDHRRHHAHRPRHHGRTAMTPTAVVDDDTTLNAGIIVDHAKIGPLQVTHSTRGYPTRVESAVLDPPGR</sequence>
<dbReference type="AlphaFoldDB" id="A0ABD5VL53"/>
<evidence type="ECO:0000313" key="2">
    <source>
        <dbReference type="EMBL" id="MFC6954935.1"/>
    </source>
</evidence>
<accession>A0ABD5VL53</accession>
<feature type="region of interest" description="Disordered" evidence="1">
    <location>
        <begin position="1"/>
        <end position="118"/>
    </location>
</feature>
<gene>
    <name evidence="2" type="ORF">ACFQGB_18875</name>
</gene>
<proteinExistence type="predicted"/>
<feature type="region of interest" description="Disordered" evidence="1">
    <location>
        <begin position="144"/>
        <end position="164"/>
    </location>
</feature>
<name>A0ABD5VL53_9EURY</name>
<organism evidence="2 3">
    <name type="scientific">Halorubellus litoreus</name>
    <dbReference type="NCBI Taxonomy" id="755308"/>
    <lineage>
        <taxon>Archaea</taxon>
        <taxon>Methanobacteriati</taxon>
        <taxon>Methanobacteriota</taxon>
        <taxon>Stenosarchaea group</taxon>
        <taxon>Halobacteria</taxon>
        <taxon>Halobacteriales</taxon>
        <taxon>Halorubellaceae</taxon>
        <taxon>Halorubellus</taxon>
    </lineage>
</organism>
<comment type="caution">
    <text evidence="2">The sequence shown here is derived from an EMBL/GenBank/DDBJ whole genome shotgun (WGS) entry which is preliminary data.</text>
</comment>
<feature type="compositionally biased region" description="Basic residues" evidence="1">
    <location>
        <begin position="100"/>
        <end position="112"/>
    </location>
</feature>
<dbReference type="EMBL" id="JBHSXN010000004">
    <property type="protein sequence ID" value="MFC6954935.1"/>
    <property type="molecule type" value="Genomic_DNA"/>
</dbReference>
<feature type="compositionally biased region" description="Polar residues" evidence="1">
    <location>
        <begin position="57"/>
        <end position="81"/>
    </location>
</feature>
<dbReference type="Proteomes" id="UP001596395">
    <property type="component" value="Unassembled WGS sequence"/>
</dbReference>
<evidence type="ECO:0000313" key="3">
    <source>
        <dbReference type="Proteomes" id="UP001596395"/>
    </source>
</evidence>
<protein>
    <submittedName>
        <fullName evidence="2">Uncharacterized protein</fullName>
    </submittedName>
</protein>
<feature type="compositionally biased region" description="Basic and acidic residues" evidence="1">
    <location>
        <begin position="88"/>
        <end position="99"/>
    </location>
</feature>
<reference evidence="2 3" key="1">
    <citation type="journal article" date="2019" name="Int. J. Syst. Evol. Microbiol.">
        <title>The Global Catalogue of Microorganisms (GCM) 10K type strain sequencing project: providing services to taxonomists for standard genome sequencing and annotation.</title>
        <authorList>
            <consortium name="The Broad Institute Genomics Platform"/>
            <consortium name="The Broad Institute Genome Sequencing Center for Infectious Disease"/>
            <person name="Wu L."/>
            <person name="Ma J."/>
        </authorList>
    </citation>
    <scope>NUCLEOTIDE SEQUENCE [LARGE SCALE GENOMIC DNA]</scope>
    <source>
        <strain evidence="2 3">GX26</strain>
    </source>
</reference>